<evidence type="ECO:0000256" key="1">
    <source>
        <dbReference type="SAM" id="SignalP"/>
    </source>
</evidence>
<dbReference type="RefSeq" id="WP_332865356.1">
    <property type="nucleotide sequence ID" value="NZ_JBAFSM010000020.1"/>
</dbReference>
<keyword evidence="1" id="KW-0732">Signal</keyword>
<name>A0AAW9QLA5_9CHRO</name>
<dbReference type="AlphaFoldDB" id="A0AAW9QLA5"/>
<reference evidence="2 3" key="1">
    <citation type="submission" date="2024-01" db="EMBL/GenBank/DDBJ databases">
        <title>Genomic insights into the taxonomy and metabolism of the cyanobacterium Pannus brasiliensis CCIBt3594.</title>
        <authorList>
            <person name="Machado M."/>
            <person name="Botero N.B."/>
            <person name="Andreote A.P.D."/>
            <person name="Feitosa A.M.T."/>
            <person name="Popin R."/>
            <person name="Sivonen K."/>
            <person name="Fiore M.F."/>
        </authorList>
    </citation>
    <scope>NUCLEOTIDE SEQUENCE [LARGE SCALE GENOMIC DNA]</scope>
    <source>
        <strain evidence="2 3">CCIBt3594</strain>
    </source>
</reference>
<evidence type="ECO:0000313" key="3">
    <source>
        <dbReference type="Proteomes" id="UP001328733"/>
    </source>
</evidence>
<proteinExistence type="predicted"/>
<gene>
    <name evidence="2" type="ORF">V0288_12190</name>
</gene>
<feature type="chain" id="PRO_5043757231" evidence="1">
    <location>
        <begin position="23"/>
        <end position="236"/>
    </location>
</feature>
<dbReference type="EMBL" id="JBAFSM010000020">
    <property type="protein sequence ID" value="MEG3437878.1"/>
    <property type="molecule type" value="Genomic_DNA"/>
</dbReference>
<protein>
    <submittedName>
        <fullName evidence="2">Uncharacterized protein</fullName>
    </submittedName>
</protein>
<evidence type="ECO:0000313" key="2">
    <source>
        <dbReference type="EMBL" id="MEG3437878.1"/>
    </source>
</evidence>
<sequence>MRKKIITAVIGISLQFPAASFANSVINLSTSHAEGRSGAIPSLTIWAGTGLSLDFTGTGERVVKAWLDDPSRLTLDFDTPNCSDRGQENCGASVIHLRRIHPVSFPRVPSTPTTLLTVVTEGAGTRKVYYFNLGYGSGRARYVAVNINTDPRPALRESQRLEESTRARAARIERGLRMARDRDRSGQNTEVFDRVETLLARVRGGMSFSDALRHFNLAPSVLEKLENLARSSANSP</sequence>
<dbReference type="Proteomes" id="UP001328733">
    <property type="component" value="Unassembled WGS sequence"/>
</dbReference>
<accession>A0AAW9QLA5</accession>
<organism evidence="2 3">
    <name type="scientific">Pannus brasiliensis CCIBt3594</name>
    <dbReference type="NCBI Taxonomy" id="1427578"/>
    <lineage>
        <taxon>Bacteria</taxon>
        <taxon>Bacillati</taxon>
        <taxon>Cyanobacteriota</taxon>
        <taxon>Cyanophyceae</taxon>
        <taxon>Oscillatoriophycideae</taxon>
        <taxon>Chroococcales</taxon>
        <taxon>Microcystaceae</taxon>
        <taxon>Pannus</taxon>
    </lineage>
</organism>
<comment type="caution">
    <text evidence="2">The sequence shown here is derived from an EMBL/GenBank/DDBJ whole genome shotgun (WGS) entry which is preliminary data.</text>
</comment>
<keyword evidence="3" id="KW-1185">Reference proteome</keyword>
<feature type="signal peptide" evidence="1">
    <location>
        <begin position="1"/>
        <end position="22"/>
    </location>
</feature>